<evidence type="ECO:0000313" key="2">
    <source>
        <dbReference type="EMBL" id="NGZ89521.1"/>
    </source>
</evidence>
<keyword evidence="3" id="KW-1185">Reference proteome</keyword>
<keyword evidence="1" id="KW-0732">Signal</keyword>
<comment type="caution">
    <text evidence="2">The sequence shown here is derived from an EMBL/GenBank/DDBJ whole genome shotgun (WGS) entry which is preliminary data.</text>
</comment>
<protein>
    <submittedName>
        <fullName evidence="2">Uncharacterized protein</fullName>
    </submittedName>
</protein>
<accession>A0A967AFF6</accession>
<gene>
    <name evidence="2" type="ORF">G7034_04555</name>
</gene>
<evidence type="ECO:0000313" key="3">
    <source>
        <dbReference type="Proteomes" id="UP000643701"/>
    </source>
</evidence>
<dbReference type="Proteomes" id="UP000643701">
    <property type="component" value="Unassembled WGS sequence"/>
</dbReference>
<name>A0A967AFF6_9FLAO</name>
<organism evidence="2 3">
    <name type="scientific">Psychroflexus maritimus</name>
    <dbReference type="NCBI Taxonomy" id="2714865"/>
    <lineage>
        <taxon>Bacteria</taxon>
        <taxon>Pseudomonadati</taxon>
        <taxon>Bacteroidota</taxon>
        <taxon>Flavobacteriia</taxon>
        <taxon>Flavobacteriales</taxon>
        <taxon>Flavobacteriaceae</taxon>
        <taxon>Psychroflexus</taxon>
    </lineage>
</organism>
<dbReference type="AlphaFoldDB" id="A0A967AFF6"/>
<feature type="chain" id="PRO_5037168050" evidence="1">
    <location>
        <begin position="19"/>
        <end position="200"/>
    </location>
</feature>
<evidence type="ECO:0000256" key="1">
    <source>
        <dbReference type="SAM" id="SignalP"/>
    </source>
</evidence>
<sequence length="200" mass="22906">MKKIYPLLLLFFMVQLFAQESDCKYSEVKLGSKKHIAELRTEPTMVENFQTEQKGRIVDFSLFNTKGLVILNVEIYKDAKEKLLPVCIGKGAELELSLSNGDKIILPQIGAKLCGYEIPSSEKGFVNVKNMASFLIAEDKFENLKNHEVLFINFSSKELNFSFIMKSSLYNEQTNQELYPSRFFINQLDCVVNPKIIVQD</sequence>
<proteinExistence type="predicted"/>
<dbReference type="RefSeq" id="WP_166399786.1">
    <property type="nucleotide sequence ID" value="NZ_JAANAS010000039.1"/>
</dbReference>
<reference evidence="2" key="1">
    <citation type="submission" date="2020-03" db="EMBL/GenBank/DDBJ databases">
        <title>Psychroflexus Maritimus sp. nov., isolate from marine sediment.</title>
        <authorList>
            <person name="Zhong Y.-L."/>
        </authorList>
    </citation>
    <scope>NUCLEOTIDE SEQUENCE</scope>
    <source>
        <strain evidence="2">C1</strain>
    </source>
</reference>
<dbReference type="EMBL" id="JAANAS010000039">
    <property type="protein sequence ID" value="NGZ89521.1"/>
    <property type="molecule type" value="Genomic_DNA"/>
</dbReference>
<feature type="signal peptide" evidence="1">
    <location>
        <begin position="1"/>
        <end position="18"/>
    </location>
</feature>